<keyword evidence="7" id="KW-1185">Reference proteome</keyword>
<dbReference type="InterPro" id="IPR036271">
    <property type="entry name" value="Tet_transcr_reg_TetR-rel_C_sf"/>
</dbReference>
<dbReference type="RefSeq" id="WP_159455746.1">
    <property type="nucleotide sequence ID" value="NZ_FWZT01000043.1"/>
</dbReference>
<evidence type="ECO:0000313" key="6">
    <source>
        <dbReference type="EMBL" id="SMF82755.1"/>
    </source>
</evidence>
<reference evidence="7" key="1">
    <citation type="submission" date="2017-04" db="EMBL/GenBank/DDBJ databases">
        <authorList>
            <person name="Varghese N."/>
            <person name="Submissions S."/>
        </authorList>
    </citation>
    <scope>NUCLEOTIDE SEQUENCE [LARGE SCALE GENOMIC DNA]</scope>
    <source>
        <strain evidence="7">RKEM611</strain>
    </source>
</reference>
<dbReference type="PANTHER" id="PTHR47506:SF1">
    <property type="entry name" value="HTH-TYPE TRANSCRIPTIONAL REGULATOR YJDC"/>
    <property type="match status" value="1"/>
</dbReference>
<dbReference type="Pfam" id="PF00440">
    <property type="entry name" value="TetR_N"/>
    <property type="match status" value="1"/>
</dbReference>
<dbReference type="Gene3D" id="1.10.10.60">
    <property type="entry name" value="Homeodomain-like"/>
    <property type="match status" value="1"/>
</dbReference>
<proteinExistence type="predicted"/>
<dbReference type="STRING" id="1513793.SAMN06296036_1435"/>
<evidence type="ECO:0000259" key="5">
    <source>
        <dbReference type="PROSITE" id="PS50977"/>
    </source>
</evidence>
<dbReference type="Proteomes" id="UP000192907">
    <property type="component" value="Unassembled WGS sequence"/>
</dbReference>
<protein>
    <submittedName>
        <fullName evidence="6">Transcriptional regulator, TetR family</fullName>
    </submittedName>
</protein>
<dbReference type="AlphaFoldDB" id="A0A1Y6CVY2"/>
<dbReference type="Gene3D" id="1.10.357.10">
    <property type="entry name" value="Tetracycline Repressor, domain 2"/>
    <property type="match status" value="1"/>
</dbReference>
<evidence type="ECO:0000256" key="4">
    <source>
        <dbReference type="PROSITE-ProRule" id="PRU00335"/>
    </source>
</evidence>
<accession>A0A1Y6CVY2</accession>
<dbReference type="EMBL" id="FWZT01000043">
    <property type="protein sequence ID" value="SMF82755.1"/>
    <property type="molecule type" value="Genomic_DNA"/>
</dbReference>
<feature type="DNA-binding region" description="H-T-H motif" evidence="4">
    <location>
        <begin position="29"/>
        <end position="48"/>
    </location>
</feature>
<organism evidence="6 7">
    <name type="scientific">Pseudobacteriovorax antillogorgiicola</name>
    <dbReference type="NCBI Taxonomy" id="1513793"/>
    <lineage>
        <taxon>Bacteria</taxon>
        <taxon>Pseudomonadati</taxon>
        <taxon>Bdellovibrionota</taxon>
        <taxon>Oligoflexia</taxon>
        <taxon>Oligoflexales</taxon>
        <taxon>Pseudobacteriovoracaceae</taxon>
        <taxon>Pseudobacteriovorax</taxon>
    </lineage>
</organism>
<dbReference type="InterPro" id="IPR009057">
    <property type="entry name" value="Homeodomain-like_sf"/>
</dbReference>
<evidence type="ECO:0000313" key="7">
    <source>
        <dbReference type="Proteomes" id="UP000192907"/>
    </source>
</evidence>
<evidence type="ECO:0000256" key="3">
    <source>
        <dbReference type="ARBA" id="ARBA00023163"/>
    </source>
</evidence>
<evidence type="ECO:0000256" key="2">
    <source>
        <dbReference type="ARBA" id="ARBA00023125"/>
    </source>
</evidence>
<dbReference type="SUPFAM" id="SSF46689">
    <property type="entry name" value="Homeodomain-like"/>
    <property type="match status" value="1"/>
</dbReference>
<gene>
    <name evidence="6" type="ORF">SAMN06296036_1435</name>
</gene>
<dbReference type="InterPro" id="IPR001647">
    <property type="entry name" value="HTH_TetR"/>
</dbReference>
<dbReference type="SUPFAM" id="SSF48498">
    <property type="entry name" value="Tetracyclin repressor-like, C-terminal domain"/>
    <property type="match status" value="1"/>
</dbReference>
<keyword evidence="3" id="KW-0804">Transcription</keyword>
<evidence type="ECO:0000256" key="1">
    <source>
        <dbReference type="ARBA" id="ARBA00023015"/>
    </source>
</evidence>
<feature type="domain" description="HTH tetR-type" evidence="5">
    <location>
        <begin position="6"/>
        <end position="66"/>
    </location>
</feature>
<dbReference type="PANTHER" id="PTHR47506">
    <property type="entry name" value="TRANSCRIPTIONAL REGULATORY PROTEIN"/>
    <property type="match status" value="1"/>
</dbReference>
<dbReference type="InterPro" id="IPR011075">
    <property type="entry name" value="TetR_C"/>
</dbReference>
<keyword evidence="2 4" id="KW-0238">DNA-binding</keyword>
<name>A0A1Y6CVY2_9BACT</name>
<dbReference type="PROSITE" id="PS50977">
    <property type="entry name" value="HTH_TETR_2"/>
    <property type="match status" value="1"/>
</dbReference>
<dbReference type="GO" id="GO:0003677">
    <property type="term" value="F:DNA binding"/>
    <property type="evidence" value="ECO:0007669"/>
    <property type="project" value="UniProtKB-UniRule"/>
</dbReference>
<dbReference type="Pfam" id="PF16925">
    <property type="entry name" value="TetR_C_13"/>
    <property type="match status" value="1"/>
</dbReference>
<keyword evidence="1" id="KW-0805">Transcription regulation</keyword>
<sequence length="193" mass="21660">MPRVKEFDPDKALDQAMQVFWRHGYEGTTVSHLMAATGLLKGSLYGAFGSKEKLFLKALSKYGEDFRKKGFQKQDPLDYLQQFFQRLVDEGGHTKGERGCLIMNSCVEFGRQDHIRAKLSGRLFQEVEKNLQSAVVAAIAAKQMPEDTDVDALVCRLVGGAFALREMGKFKRDRAYLSHIANGVLDEIGLKII</sequence>